<keyword evidence="8" id="KW-0238">DNA-binding</keyword>
<dbReference type="EMBL" id="LR796586">
    <property type="protein sequence ID" value="CAB4152449.1"/>
    <property type="molecule type" value="Genomic_DNA"/>
</dbReference>
<evidence type="ECO:0000256" key="8">
    <source>
        <dbReference type="ARBA" id="ARBA00023125"/>
    </source>
</evidence>
<name>A0A6J5NA10_9CAUD</name>
<evidence type="ECO:0000256" key="1">
    <source>
        <dbReference type="ARBA" id="ARBA00001966"/>
    </source>
</evidence>
<keyword evidence="3" id="KW-0004">4Fe-4S</keyword>
<keyword evidence="5" id="KW-0408">Iron</keyword>
<evidence type="ECO:0000256" key="6">
    <source>
        <dbReference type="ARBA" id="ARBA00023014"/>
    </source>
</evidence>
<dbReference type="GO" id="GO:0051539">
    <property type="term" value="F:4 iron, 4 sulfur cluster binding"/>
    <property type="evidence" value="ECO:0007669"/>
    <property type="project" value="UniProtKB-KW"/>
</dbReference>
<evidence type="ECO:0000256" key="4">
    <source>
        <dbReference type="ARBA" id="ARBA00022723"/>
    </source>
</evidence>
<dbReference type="GO" id="GO:0046872">
    <property type="term" value="F:metal ion binding"/>
    <property type="evidence" value="ECO:0007669"/>
    <property type="project" value="UniProtKB-KW"/>
</dbReference>
<dbReference type="GO" id="GO:0045892">
    <property type="term" value="P:negative regulation of DNA-templated transcription"/>
    <property type="evidence" value="ECO:0007669"/>
    <property type="project" value="TreeGrafter"/>
</dbReference>
<dbReference type="InterPro" id="IPR034768">
    <property type="entry name" value="4FE4S_WBL"/>
</dbReference>
<evidence type="ECO:0000256" key="2">
    <source>
        <dbReference type="ARBA" id="ARBA00006597"/>
    </source>
</evidence>
<dbReference type="PANTHER" id="PTHR38839">
    <property type="entry name" value="TRANSCRIPTIONAL REGULATOR WHID-RELATED"/>
    <property type="match status" value="1"/>
</dbReference>
<dbReference type="Pfam" id="PF02467">
    <property type="entry name" value="Whib"/>
    <property type="match status" value="1"/>
</dbReference>
<sequence length="83" mass="9385">MDFGPNFEGEQPCAKVDADVFFPSPSDRAGFIKAKSICASCKFIEPCLQYAVKHPSLDGIWGGTTPRQRESLRSRMRKEKVYR</sequence>
<keyword evidence="9" id="KW-1015">Disulfide bond</keyword>
<accession>A0A6J5NA10</accession>
<keyword evidence="4" id="KW-0479">Metal-binding</keyword>
<dbReference type="GO" id="GO:0047134">
    <property type="term" value="F:protein-disulfide reductase [NAD(P)H] activity"/>
    <property type="evidence" value="ECO:0007669"/>
    <property type="project" value="TreeGrafter"/>
</dbReference>
<feature type="region of interest" description="Disordered" evidence="11">
    <location>
        <begin position="62"/>
        <end position="83"/>
    </location>
</feature>
<reference evidence="13" key="1">
    <citation type="submission" date="2020-04" db="EMBL/GenBank/DDBJ databases">
        <authorList>
            <person name="Chiriac C."/>
            <person name="Salcher M."/>
            <person name="Ghai R."/>
            <person name="Kavagutti S V."/>
        </authorList>
    </citation>
    <scope>NUCLEOTIDE SEQUENCE</scope>
</reference>
<organism evidence="13">
    <name type="scientific">uncultured Caudovirales phage</name>
    <dbReference type="NCBI Taxonomy" id="2100421"/>
    <lineage>
        <taxon>Viruses</taxon>
        <taxon>Duplodnaviria</taxon>
        <taxon>Heunggongvirae</taxon>
        <taxon>Uroviricota</taxon>
        <taxon>Caudoviricetes</taxon>
        <taxon>Peduoviridae</taxon>
        <taxon>Maltschvirus</taxon>
        <taxon>Maltschvirus maltsch</taxon>
    </lineage>
</organism>
<keyword evidence="10" id="KW-0804">Transcription</keyword>
<gene>
    <name evidence="13" type="ORF">UFOVP621_10</name>
</gene>
<evidence type="ECO:0000256" key="10">
    <source>
        <dbReference type="ARBA" id="ARBA00023163"/>
    </source>
</evidence>
<proteinExistence type="inferred from homology"/>
<dbReference type="GO" id="GO:0003677">
    <property type="term" value="F:DNA binding"/>
    <property type="evidence" value="ECO:0007669"/>
    <property type="project" value="UniProtKB-KW"/>
</dbReference>
<feature type="compositionally biased region" description="Basic and acidic residues" evidence="11">
    <location>
        <begin position="67"/>
        <end position="83"/>
    </location>
</feature>
<keyword evidence="6" id="KW-0411">Iron-sulfur</keyword>
<dbReference type="HAMAP" id="MF_01479">
    <property type="entry name" value="WhiB"/>
    <property type="match status" value="1"/>
</dbReference>
<evidence type="ECO:0000256" key="9">
    <source>
        <dbReference type="ARBA" id="ARBA00023157"/>
    </source>
</evidence>
<protein>
    <submittedName>
        <fullName evidence="13">Transcription factor WhiB</fullName>
    </submittedName>
</protein>
<dbReference type="PROSITE" id="PS51674">
    <property type="entry name" value="4FE4S_WBL"/>
    <property type="match status" value="1"/>
</dbReference>
<evidence type="ECO:0000256" key="11">
    <source>
        <dbReference type="SAM" id="MobiDB-lite"/>
    </source>
</evidence>
<evidence type="ECO:0000256" key="3">
    <source>
        <dbReference type="ARBA" id="ARBA00022485"/>
    </source>
</evidence>
<dbReference type="InterPro" id="IPR003482">
    <property type="entry name" value="Whib"/>
</dbReference>
<comment type="cofactor">
    <cofactor evidence="1">
        <name>[4Fe-4S] cluster</name>
        <dbReference type="ChEBI" id="CHEBI:49883"/>
    </cofactor>
</comment>
<evidence type="ECO:0000256" key="7">
    <source>
        <dbReference type="ARBA" id="ARBA00023015"/>
    </source>
</evidence>
<feature type="domain" description="4Fe-4S Wbl-type" evidence="12">
    <location>
        <begin position="12"/>
        <end position="71"/>
    </location>
</feature>
<keyword evidence="7" id="KW-0805">Transcription regulation</keyword>
<evidence type="ECO:0000256" key="5">
    <source>
        <dbReference type="ARBA" id="ARBA00023004"/>
    </source>
</evidence>
<evidence type="ECO:0000259" key="12">
    <source>
        <dbReference type="PROSITE" id="PS51674"/>
    </source>
</evidence>
<evidence type="ECO:0000313" key="13">
    <source>
        <dbReference type="EMBL" id="CAB4152449.1"/>
    </source>
</evidence>
<comment type="similarity">
    <text evidence="2">Belongs to the WhiB family.</text>
</comment>